<dbReference type="EMBL" id="ML976051">
    <property type="protein sequence ID" value="KAF1941184.1"/>
    <property type="molecule type" value="Genomic_DNA"/>
</dbReference>
<dbReference type="Proteomes" id="UP000800038">
    <property type="component" value="Unassembled WGS sequence"/>
</dbReference>
<accession>A0A6A5SNF1</accession>
<name>A0A6A5SNF1_9PLEO</name>
<dbReference type="InterPro" id="IPR027417">
    <property type="entry name" value="P-loop_NTPase"/>
</dbReference>
<dbReference type="AlphaFoldDB" id="A0A6A5SNF1"/>
<evidence type="ECO:0000313" key="2">
    <source>
        <dbReference type="Proteomes" id="UP000800038"/>
    </source>
</evidence>
<dbReference type="OrthoDB" id="20872at2759"/>
<reference evidence="1" key="1">
    <citation type="journal article" date="2020" name="Stud. Mycol.">
        <title>101 Dothideomycetes genomes: a test case for predicting lifestyles and emergence of pathogens.</title>
        <authorList>
            <person name="Haridas S."/>
            <person name="Albert R."/>
            <person name="Binder M."/>
            <person name="Bloem J."/>
            <person name="Labutti K."/>
            <person name="Salamov A."/>
            <person name="Andreopoulos B."/>
            <person name="Baker S."/>
            <person name="Barry K."/>
            <person name="Bills G."/>
            <person name="Bluhm B."/>
            <person name="Cannon C."/>
            <person name="Castanera R."/>
            <person name="Culley D."/>
            <person name="Daum C."/>
            <person name="Ezra D."/>
            <person name="Gonzalez J."/>
            <person name="Henrissat B."/>
            <person name="Kuo A."/>
            <person name="Liang C."/>
            <person name="Lipzen A."/>
            <person name="Lutzoni F."/>
            <person name="Magnuson J."/>
            <person name="Mondo S."/>
            <person name="Nolan M."/>
            <person name="Ohm R."/>
            <person name="Pangilinan J."/>
            <person name="Park H.-J."/>
            <person name="Ramirez L."/>
            <person name="Alfaro M."/>
            <person name="Sun H."/>
            <person name="Tritt A."/>
            <person name="Yoshinaga Y."/>
            <person name="Zwiers L.-H."/>
            <person name="Turgeon B."/>
            <person name="Goodwin S."/>
            <person name="Spatafora J."/>
            <person name="Crous P."/>
            <person name="Grigoriev I."/>
        </authorList>
    </citation>
    <scope>NUCLEOTIDE SEQUENCE</scope>
    <source>
        <strain evidence="1">CBS 161.51</strain>
    </source>
</reference>
<sequence length="170" mass="19399">MASTVSFGNDNNDFQAGAVYGPVHTTFHLLPGKSRDGAKSEHAPMVYLVPERPETPPQPSIVIPFARDADFIERGTILKGIYRTKSQLAIEHACRTRERSLETWVFWLYASNAAQFEQSFRDIADCVKIARRQDPQANIFKMVHDWLQDCKQQWLLVLDNVDDARYSVIS</sequence>
<proteinExistence type="predicted"/>
<organism evidence="1 2">
    <name type="scientific">Clathrospora elynae</name>
    <dbReference type="NCBI Taxonomy" id="706981"/>
    <lineage>
        <taxon>Eukaryota</taxon>
        <taxon>Fungi</taxon>
        <taxon>Dikarya</taxon>
        <taxon>Ascomycota</taxon>
        <taxon>Pezizomycotina</taxon>
        <taxon>Dothideomycetes</taxon>
        <taxon>Pleosporomycetidae</taxon>
        <taxon>Pleosporales</taxon>
        <taxon>Diademaceae</taxon>
        <taxon>Clathrospora</taxon>
    </lineage>
</organism>
<protein>
    <submittedName>
        <fullName evidence="1">Uncharacterized protein</fullName>
    </submittedName>
</protein>
<evidence type="ECO:0000313" key="1">
    <source>
        <dbReference type="EMBL" id="KAF1941184.1"/>
    </source>
</evidence>
<dbReference type="Gene3D" id="3.40.50.300">
    <property type="entry name" value="P-loop containing nucleotide triphosphate hydrolases"/>
    <property type="match status" value="1"/>
</dbReference>
<keyword evidence="2" id="KW-1185">Reference proteome</keyword>
<gene>
    <name evidence="1" type="ORF">EJ02DRAFT_423288</name>
</gene>